<comment type="subcellular location">
    <subcellularLocation>
        <location evidence="1">Membrane</location>
        <topology evidence="1">Multi-pass membrane protein</topology>
    </subcellularLocation>
</comment>
<accession>A0A3R7QRJ0</accession>
<evidence type="ECO:0000256" key="4">
    <source>
        <dbReference type="ARBA" id="ARBA00022989"/>
    </source>
</evidence>
<dbReference type="InterPro" id="IPR000276">
    <property type="entry name" value="GPCR_Rhodpsn"/>
</dbReference>
<evidence type="ECO:0000256" key="5">
    <source>
        <dbReference type="ARBA" id="ARBA00023040"/>
    </source>
</evidence>
<comment type="similarity">
    <text evidence="2 9">Belongs to the G-protein coupled receptor 1 family.</text>
</comment>
<reference evidence="12 13" key="2">
    <citation type="submission" date="2019-01" db="EMBL/GenBank/DDBJ databases">
        <title>The decoding of complex shrimp genome reveals the adaptation for benthos swimmer, frequently molting mechanism and breeding impact on genome.</title>
        <authorList>
            <person name="Sun Y."/>
            <person name="Gao Y."/>
            <person name="Yu Y."/>
        </authorList>
    </citation>
    <scope>NUCLEOTIDE SEQUENCE [LARGE SCALE GENOMIC DNA]</scope>
    <source>
        <tissue evidence="12">Muscle</tissue>
    </source>
</reference>
<feature type="transmembrane region" description="Helical" evidence="10">
    <location>
        <begin position="61"/>
        <end position="84"/>
    </location>
</feature>
<dbReference type="GO" id="GO:0005886">
    <property type="term" value="C:plasma membrane"/>
    <property type="evidence" value="ECO:0007669"/>
    <property type="project" value="TreeGrafter"/>
</dbReference>
<protein>
    <submittedName>
        <fullName evidence="12">Neuropeptide GPCR A18</fullName>
    </submittedName>
</protein>
<evidence type="ECO:0000256" key="6">
    <source>
        <dbReference type="ARBA" id="ARBA00023136"/>
    </source>
</evidence>
<feature type="transmembrane region" description="Helical" evidence="10">
    <location>
        <begin position="136"/>
        <end position="165"/>
    </location>
</feature>
<dbReference type="GO" id="GO:0007218">
    <property type="term" value="P:neuropeptide signaling pathway"/>
    <property type="evidence" value="ECO:0007669"/>
    <property type="project" value="UniProtKB-KW"/>
</dbReference>
<evidence type="ECO:0000256" key="8">
    <source>
        <dbReference type="ARBA" id="ARBA00023224"/>
    </source>
</evidence>
<keyword evidence="13" id="KW-1185">Reference proteome</keyword>
<dbReference type="PRINTS" id="PR00237">
    <property type="entry name" value="GPCRRHODOPSN"/>
</dbReference>
<dbReference type="AlphaFoldDB" id="A0A3R7QRJ0"/>
<evidence type="ECO:0000256" key="3">
    <source>
        <dbReference type="ARBA" id="ARBA00022692"/>
    </source>
</evidence>
<dbReference type="PROSITE" id="PS50262">
    <property type="entry name" value="G_PROTEIN_RECEP_F1_2"/>
    <property type="match status" value="1"/>
</dbReference>
<reference evidence="12 13" key="1">
    <citation type="submission" date="2018-04" db="EMBL/GenBank/DDBJ databases">
        <authorList>
            <person name="Zhang X."/>
            <person name="Yuan J."/>
            <person name="Li F."/>
            <person name="Xiang J."/>
        </authorList>
    </citation>
    <scope>NUCLEOTIDE SEQUENCE [LARGE SCALE GENOMIC DNA]</scope>
    <source>
        <tissue evidence="12">Muscle</tissue>
    </source>
</reference>
<evidence type="ECO:0000256" key="2">
    <source>
        <dbReference type="ARBA" id="ARBA00010663"/>
    </source>
</evidence>
<evidence type="ECO:0000259" key="11">
    <source>
        <dbReference type="PROSITE" id="PS50262"/>
    </source>
</evidence>
<dbReference type="CDD" id="cd14978">
    <property type="entry name" value="7tmA_FMRFamide_R-like"/>
    <property type="match status" value="1"/>
</dbReference>
<keyword evidence="6 10" id="KW-0472">Membrane</keyword>
<dbReference type="PROSITE" id="PS00237">
    <property type="entry name" value="G_PROTEIN_RECEP_F1_1"/>
    <property type="match status" value="1"/>
</dbReference>
<feature type="transmembrane region" description="Helical" evidence="10">
    <location>
        <begin position="177"/>
        <end position="198"/>
    </location>
</feature>
<keyword evidence="5 9" id="KW-0297">G-protein coupled receptor</keyword>
<dbReference type="Pfam" id="PF00001">
    <property type="entry name" value="7tm_1"/>
    <property type="match status" value="1"/>
</dbReference>
<feature type="transmembrane region" description="Helical" evidence="10">
    <location>
        <begin position="229"/>
        <end position="251"/>
    </location>
</feature>
<dbReference type="PANTHER" id="PTHR24243">
    <property type="entry name" value="G-PROTEIN COUPLED RECEPTOR"/>
    <property type="match status" value="1"/>
</dbReference>
<evidence type="ECO:0000256" key="9">
    <source>
        <dbReference type="RuleBase" id="RU000688"/>
    </source>
</evidence>
<dbReference type="PANTHER" id="PTHR24243:SF230">
    <property type="entry name" value="G-PROTEIN COUPLED RECEPTORS FAMILY 1 PROFILE DOMAIN-CONTAINING PROTEIN"/>
    <property type="match status" value="1"/>
</dbReference>
<sequence>MDMSGVEAEGMAEEEAYWWLQTTDYPWDNTSCDALTCGNASALANASQRVSAPQLHAIDRIQFWVTPALVAFGCLGNVVSVWVFHSTKLRTLSSSCYLAALAASDTAFLLTLFLVWLSMVGYDLLNQPGWCQAINYAIYVSTFLSVWLVVAFTVERFIAVCYPLLRAAVCTVRRARLVILLLTLAALLLYSYLLVAAAPGVHTVARRTICKLRDEYVALATAMNYVDTVLTLLLPVATVVTLNVRIARCVWHVERLRHSMTLAHAPHTPAASLCPGGRGSQPPRVRSQNKVTKMLLIISTVFILLNLPSYVMRAYIFFWCGDTCDENVVFYTLQQTFTLLFYTNFAINFLLYCATGQNFRRAVAGLCKPHSSTASTRFQGSILDRAHSGRWRWRRCNPFPSTAVLSLLHLITSNTITNTIIVISRIKARSVCTPRDKS</sequence>
<dbReference type="Gene3D" id="1.20.1070.10">
    <property type="entry name" value="Rhodopsin 7-helix transmembrane proteins"/>
    <property type="match status" value="1"/>
</dbReference>
<keyword evidence="8 9" id="KW-0807">Transducer</keyword>
<proteinExistence type="inferred from homology"/>
<evidence type="ECO:0000313" key="12">
    <source>
        <dbReference type="EMBL" id="ROT75573.1"/>
    </source>
</evidence>
<evidence type="ECO:0000256" key="7">
    <source>
        <dbReference type="ARBA" id="ARBA00023170"/>
    </source>
</evidence>
<evidence type="ECO:0000256" key="1">
    <source>
        <dbReference type="ARBA" id="ARBA00004141"/>
    </source>
</evidence>
<feature type="domain" description="G-protein coupled receptors family 1 profile" evidence="11">
    <location>
        <begin position="76"/>
        <end position="352"/>
    </location>
</feature>
<comment type="caution">
    <text evidence="12">The sequence shown here is derived from an EMBL/GenBank/DDBJ whole genome shotgun (WGS) entry which is preliminary data.</text>
</comment>
<feature type="transmembrane region" description="Helical" evidence="10">
    <location>
        <begin position="328"/>
        <end position="351"/>
    </location>
</feature>
<keyword evidence="12" id="KW-0527">Neuropeptide</keyword>
<dbReference type="OrthoDB" id="9990906at2759"/>
<evidence type="ECO:0000256" key="10">
    <source>
        <dbReference type="SAM" id="Phobius"/>
    </source>
</evidence>
<dbReference type="InterPro" id="IPR017452">
    <property type="entry name" value="GPCR_Rhodpsn_7TM"/>
</dbReference>
<dbReference type="SUPFAM" id="SSF81321">
    <property type="entry name" value="Family A G protein-coupled receptor-like"/>
    <property type="match status" value="1"/>
</dbReference>
<evidence type="ECO:0000313" key="13">
    <source>
        <dbReference type="Proteomes" id="UP000283509"/>
    </source>
</evidence>
<dbReference type="GO" id="GO:0004930">
    <property type="term" value="F:G protein-coupled receptor activity"/>
    <property type="evidence" value="ECO:0007669"/>
    <property type="project" value="UniProtKB-KW"/>
</dbReference>
<organism evidence="12 13">
    <name type="scientific">Penaeus vannamei</name>
    <name type="common">Whiteleg shrimp</name>
    <name type="synonym">Litopenaeus vannamei</name>
    <dbReference type="NCBI Taxonomy" id="6689"/>
    <lineage>
        <taxon>Eukaryota</taxon>
        <taxon>Metazoa</taxon>
        <taxon>Ecdysozoa</taxon>
        <taxon>Arthropoda</taxon>
        <taxon>Crustacea</taxon>
        <taxon>Multicrustacea</taxon>
        <taxon>Malacostraca</taxon>
        <taxon>Eumalacostraca</taxon>
        <taxon>Eucarida</taxon>
        <taxon>Decapoda</taxon>
        <taxon>Dendrobranchiata</taxon>
        <taxon>Penaeoidea</taxon>
        <taxon>Penaeidae</taxon>
        <taxon>Penaeus</taxon>
    </lineage>
</organism>
<feature type="transmembrane region" description="Helical" evidence="10">
    <location>
        <begin position="96"/>
        <end position="116"/>
    </location>
</feature>
<keyword evidence="4 10" id="KW-1133">Transmembrane helix</keyword>
<dbReference type="Proteomes" id="UP000283509">
    <property type="component" value="Unassembled WGS sequence"/>
</dbReference>
<gene>
    <name evidence="12" type="ORF">C7M84_005861</name>
</gene>
<keyword evidence="3 9" id="KW-0812">Transmembrane</keyword>
<dbReference type="EMBL" id="QCYY01001756">
    <property type="protein sequence ID" value="ROT75573.1"/>
    <property type="molecule type" value="Genomic_DNA"/>
</dbReference>
<feature type="transmembrane region" description="Helical" evidence="10">
    <location>
        <begin position="294"/>
        <end position="316"/>
    </location>
</feature>
<name>A0A3R7QRJ0_PENVA</name>
<keyword evidence="7 9" id="KW-0675">Receptor</keyword>